<accession>A0A7J2TIJ0</accession>
<gene>
    <name evidence="1" type="ORF">ENP88_04305</name>
</gene>
<dbReference type="AlphaFoldDB" id="A0A7J2TIJ0"/>
<dbReference type="InterPro" id="IPR002838">
    <property type="entry name" value="AIM24"/>
</dbReference>
<sequence length="221" mass="23706">MNYRILSRPSYSLLELELSDGEEILAEPGAMVYMRNVELSPTMKGGLFGSLKRMMLGGESFIVNRYVSRGKGLIGLAPPYQGDITAIKLSGRIYAQSGAFLASSPTVNIDIKWGGAKTFFAGEGLFLLKLEGSGDLFLSAFGGIEVIDVDGKLAVDTGHIVAFDDSLKFSVKPVGGLKATLLSGEGLIAEFSGNGKVWIQTRSISEYIGWLSSLLPSRARQ</sequence>
<dbReference type="PANTHER" id="PTHR43657">
    <property type="entry name" value="TRYPTOPHAN RNA-BINDING ATTENUATOR PROTEIN-LIKE PROTEIN"/>
    <property type="match status" value="1"/>
</dbReference>
<dbReference type="NCBIfam" id="TIGR00266">
    <property type="entry name" value="TIGR00266 family protein"/>
    <property type="match status" value="1"/>
</dbReference>
<dbReference type="EMBL" id="DSLA01000069">
    <property type="protein sequence ID" value="HEH35365.1"/>
    <property type="molecule type" value="Genomic_DNA"/>
</dbReference>
<dbReference type="Pfam" id="PF01987">
    <property type="entry name" value="AIM24"/>
    <property type="match status" value="1"/>
</dbReference>
<dbReference type="SUPFAM" id="SSF51219">
    <property type="entry name" value="TRAP-like"/>
    <property type="match status" value="1"/>
</dbReference>
<reference evidence="1" key="1">
    <citation type="journal article" date="2020" name="mSystems">
        <title>Genome- and Community-Level Interaction Insights into Carbon Utilization and Element Cycling Functions of Hydrothermarchaeota in Hydrothermal Sediment.</title>
        <authorList>
            <person name="Zhou Z."/>
            <person name="Liu Y."/>
            <person name="Xu W."/>
            <person name="Pan J."/>
            <person name="Luo Z.H."/>
            <person name="Li M."/>
        </authorList>
    </citation>
    <scope>NUCLEOTIDE SEQUENCE [LARGE SCALE GENOMIC DNA]</scope>
    <source>
        <strain evidence="1">SpSt-26</strain>
    </source>
</reference>
<comment type="caution">
    <text evidence="1">The sequence shown here is derived from an EMBL/GenBank/DDBJ whole genome shotgun (WGS) entry which is preliminary data.</text>
</comment>
<organism evidence="1">
    <name type="scientific">Archaeoglobus fulgidus</name>
    <dbReference type="NCBI Taxonomy" id="2234"/>
    <lineage>
        <taxon>Archaea</taxon>
        <taxon>Methanobacteriati</taxon>
        <taxon>Methanobacteriota</taxon>
        <taxon>Archaeoglobi</taxon>
        <taxon>Archaeoglobales</taxon>
        <taxon>Archaeoglobaceae</taxon>
        <taxon>Archaeoglobus</taxon>
    </lineage>
</organism>
<name>A0A7J2TIJ0_ARCFL</name>
<dbReference type="PANTHER" id="PTHR43657:SF1">
    <property type="entry name" value="ALTERED INHERITANCE OF MITOCHONDRIA PROTEIN 24, MITOCHONDRIAL"/>
    <property type="match status" value="1"/>
</dbReference>
<dbReference type="InterPro" id="IPR016031">
    <property type="entry name" value="Trp_RNA-bd_attenuator-like_dom"/>
</dbReference>
<evidence type="ECO:0000313" key="1">
    <source>
        <dbReference type="EMBL" id="HEH35365.1"/>
    </source>
</evidence>
<protein>
    <submittedName>
        <fullName evidence="1">TIGR00266 family protein</fullName>
    </submittedName>
</protein>
<proteinExistence type="predicted"/>
<dbReference type="InterPro" id="IPR036983">
    <property type="entry name" value="AIM24_sf"/>
</dbReference>
<dbReference type="Gene3D" id="3.60.160.10">
    <property type="entry name" value="Mitochondrial biogenesis AIM24"/>
    <property type="match status" value="1"/>
</dbReference>